<name>A0A2X2CAK3_PSELU</name>
<organism evidence="1 2">
    <name type="scientific">Pseudomonas luteola</name>
    <dbReference type="NCBI Taxonomy" id="47886"/>
    <lineage>
        <taxon>Bacteria</taxon>
        <taxon>Pseudomonadati</taxon>
        <taxon>Pseudomonadota</taxon>
        <taxon>Gammaproteobacteria</taxon>
        <taxon>Pseudomonadales</taxon>
        <taxon>Pseudomonadaceae</taxon>
        <taxon>Pseudomonas</taxon>
    </lineage>
</organism>
<reference evidence="1 2" key="1">
    <citation type="submission" date="2018-06" db="EMBL/GenBank/DDBJ databases">
        <authorList>
            <consortium name="Pathogen Informatics"/>
            <person name="Doyle S."/>
        </authorList>
    </citation>
    <scope>NUCLEOTIDE SEQUENCE [LARGE SCALE GENOMIC DNA]</scope>
    <source>
        <strain evidence="1 2">NCTC11842</strain>
    </source>
</reference>
<sequence length="45" mass="5245">MYILYILFYLRLSKSHSLNQSTACTLTPTVRIKSATTMIVQYDMK</sequence>
<dbReference type="AlphaFoldDB" id="A0A2X2CAK3"/>
<protein>
    <submittedName>
        <fullName evidence="1">Uncharacterized protein</fullName>
    </submittedName>
</protein>
<evidence type="ECO:0000313" key="2">
    <source>
        <dbReference type="Proteomes" id="UP000250443"/>
    </source>
</evidence>
<gene>
    <name evidence="1" type="ORF">NCTC11842_01621</name>
</gene>
<accession>A0A2X2CAK3</accession>
<dbReference type="Proteomes" id="UP000250443">
    <property type="component" value="Unassembled WGS sequence"/>
</dbReference>
<evidence type="ECO:0000313" key="1">
    <source>
        <dbReference type="EMBL" id="SPZ05157.1"/>
    </source>
</evidence>
<proteinExistence type="predicted"/>
<dbReference type="EMBL" id="UAUF01000010">
    <property type="protein sequence ID" value="SPZ05157.1"/>
    <property type="molecule type" value="Genomic_DNA"/>
</dbReference>